<organism evidence="2">
    <name type="scientific">Rhipicephalus pulchellus</name>
    <name type="common">Yellow backed tick</name>
    <name type="synonym">Dermacentor pulchellus</name>
    <dbReference type="NCBI Taxonomy" id="72859"/>
    <lineage>
        <taxon>Eukaryota</taxon>
        <taxon>Metazoa</taxon>
        <taxon>Ecdysozoa</taxon>
        <taxon>Arthropoda</taxon>
        <taxon>Chelicerata</taxon>
        <taxon>Arachnida</taxon>
        <taxon>Acari</taxon>
        <taxon>Parasitiformes</taxon>
        <taxon>Ixodida</taxon>
        <taxon>Ixodoidea</taxon>
        <taxon>Ixodidae</taxon>
        <taxon>Rhipicephalinae</taxon>
        <taxon>Rhipicephalus</taxon>
        <taxon>Rhipicephalus</taxon>
    </lineage>
</organism>
<dbReference type="InterPro" id="IPR012674">
    <property type="entry name" value="Calycin"/>
</dbReference>
<name>L7LT78_RHIPC</name>
<sequence>MRAHALFLVFALFVDVHGAPLKELIDALNTSKTIWLYKQSYPDSPEATGRTCVRWHKHDLTNSSYVFENYFEQGGEYHSENNTRATLSEMEGAGVMGVNYTREGLPSTHVYYTLDSWYPEEKCFILTRNINNRYACDLYLWLENVKRVGHETCDARYKQICGEGPTVFTDECW</sequence>
<dbReference type="Gene3D" id="2.40.128.20">
    <property type="match status" value="1"/>
</dbReference>
<feature type="signal peptide" evidence="1">
    <location>
        <begin position="1"/>
        <end position="18"/>
    </location>
</feature>
<proteinExistence type="evidence at transcript level"/>
<dbReference type="AlphaFoldDB" id="L7LT78"/>
<protein>
    <submittedName>
        <fullName evidence="2">Putative group i salivary lipocalin</fullName>
    </submittedName>
</protein>
<reference evidence="2" key="2">
    <citation type="journal article" date="2015" name="J. Proteomics">
        <title>Sexual differences in the sialomes of the zebra tick, Rhipicephalus pulchellus.</title>
        <authorList>
            <person name="Tan A.W."/>
            <person name="Francischetti I.M."/>
            <person name="Slovak M."/>
            <person name="Kini R.M."/>
            <person name="Ribeiro J.M."/>
        </authorList>
    </citation>
    <scope>NUCLEOTIDE SEQUENCE</scope>
    <source>
        <tissue evidence="2">Salivary gland</tissue>
    </source>
</reference>
<dbReference type="EMBL" id="GACK01010961">
    <property type="protein sequence ID" value="JAA54073.1"/>
    <property type="molecule type" value="mRNA"/>
</dbReference>
<evidence type="ECO:0000256" key="1">
    <source>
        <dbReference type="SAM" id="SignalP"/>
    </source>
</evidence>
<reference evidence="2" key="1">
    <citation type="submission" date="2012-11" db="EMBL/GenBank/DDBJ databases">
        <authorList>
            <person name="Lucero-Rivera Y.E."/>
            <person name="Tovar-Ramirez D."/>
        </authorList>
    </citation>
    <scope>NUCLEOTIDE SEQUENCE</scope>
    <source>
        <tissue evidence="2">Salivary gland</tissue>
    </source>
</reference>
<accession>L7LT78</accession>
<evidence type="ECO:0000313" key="2">
    <source>
        <dbReference type="EMBL" id="JAA54073.1"/>
    </source>
</evidence>
<feature type="chain" id="PRO_5003980218" evidence="1">
    <location>
        <begin position="19"/>
        <end position="173"/>
    </location>
</feature>
<keyword evidence="1" id="KW-0732">Signal</keyword>